<feature type="domain" description="Calcineurin-like phosphoesterase" evidence="1">
    <location>
        <begin position="58"/>
        <end position="238"/>
    </location>
</feature>
<evidence type="ECO:0000313" key="3">
    <source>
        <dbReference type="Proteomes" id="UP000193689"/>
    </source>
</evidence>
<dbReference type="Pfam" id="PF00149">
    <property type="entry name" value="Metallophos"/>
    <property type="match status" value="1"/>
</dbReference>
<dbReference type="InterPro" id="IPR051693">
    <property type="entry name" value="UPF0046_metallophosphoest"/>
</dbReference>
<evidence type="ECO:0000313" key="2">
    <source>
        <dbReference type="EMBL" id="ORY65500.1"/>
    </source>
</evidence>
<dbReference type="GeneID" id="63776432"/>
<dbReference type="InterPro" id="IPR029052">
    <property type="entry name" value="Metallo-depent_PP-like"/>
</dbReference>
<dbReference type="InParanoid" id="A0A1Y2E1T3"/>
<reference evidence="2 3" key="1">
    <citation type="submission" date="2016-07" db="EMBL/GenBank/DDBJ databases">
        <title>Pervasive Adenine N6-methylation of Active Genes in Fungi.</title>
        <authorList>
            <consortium name="DOE Joint Genome Institute"/>
            <person name="Mondo S.J."/>
            <person name="Dannebaum R.O."/>
            <person name="Kuo R.C."/>
            <person name="Labutti K."/>
            <person name="Haridas S."/>
            <person name="Kuo A."/>
            <person name="Salamov A."/>
            <person name="Ahrendt S.R."/>
            <person name="Lipzen A."/>
            <person name="Sullivan W."/>
            <person name="Andreopoulos W.B."/>
            <person name="Clum A."/>
            <person name="Lindquist E."/>
            <person name="Daum C."/>
            <person name="Ramamoorthy G.K."/>
            <person name="Gryganskyi A."/>
            <person name="Culley D."/>
            <person name="Magnuson J.K."/>
            <person name="James T.Y."/>
            <person name="O'Malley M.A."/>
            <person name="Stajich J.E."/>
            <person name="Spatafora J.W."/>
            <person name="Visel A."/>
            <person name="Grigoriev I.V."/>
        </authorList>
    </citation>
    <scope>NUCLEOTIDE SEQUENCE [LARGE SCALE GENOMIC DNA]</scope>
    <source>
        <strain evidence="2 3">CBS 129021</strain>
    </source>
</reference>
<dbReference type="Proteomes" id="UP000193689">
    <property type="component" value="Unassembled WGS sequence"/>
</dbReference>
<dbReference type="GO" id="GO:0016787">
    <property type="term" value="F:hydrolase activity"/>
    <property type="evidence" value="ECO:0007669"/>
    <property type="project" value="InterPro"/>
</dbReference>
<sequence>MGLLTKLGLRRRMIWDTPTLLDEVLDSPFQALVLRIYLIILWLRGNPVKPPKNGRPPIKIVFLSDTHDEIVQNVPEGDVLIHAGDLTNEGRAADIQRQINWLASLPHQYKVVVCGNHDSWFDRNSRREEDVLGNQRVRLKDSGVHYLARKAVTLNFHGGRRLVIYGAPDVPKCGGASFAFQYVRQEHPWANLIPNDTDVLVTHGPPRHHLDLGLGCSGLLNEIWRVRPKVHVFGHVHSARGMQPVFWDDCQKSYESVMSRKKQGLIRDVLPNRGWIDAVKVLVYGLIAIMWDYIMLGGGSSGSIMINAGCQKGTTGRLTTEKPFTIEI</sequence>
<dbReference type="OrthoDB" id="630188at2759"/>
<organism evidence="2 3">
    <name type="scientific">Pseudomassariella vexata</name>
    <dbReference type="NCBI Taxonomy" id="1141098"/>
    <lineage>
        <taxon>Eukaryota</taxon>
        <taxon>Fungi</taxon>
        <taxon>Dikarya</taxon>
        <taxon>Ascomycota</taxon>
        <taxon>Pezizomycotina</taxon>
        <taxon>Sordariomycetes</taxon>
        <taxon>Xylariomycetidae</taxon>
        <taxon>Amphisphaeriales</taxon>
        <taxon>Pseudomassariaceae</taxon>
        <taxon>Pseudomassariella</taxon>
    </lineage>
</organism>
<dbReference type="RefSeq" id="XP_040716652.1">
    <property type="nucleotide sequence ID" value="XM_040860220.1"/>
</dbReference>
<dbReference type="EMBL" id="MCFJ01000006">
    <property type="protein sequence ID" value="ORY65500.1"/>
    <property type="molecule type" value="Genomic_DNA"/>
</dbReference>
<accession>A0A1Y2E1T3</accession>
<comment type="caution">
    <text evidence="2">The sequence shown here is derived from an EMBL/GenBank/DDBJ whole genome shotgun (WGS) entry which is preliminary data.</text>
</comment>
<dbReference type="InterPro" id="IPR004843">
    <property type="entry name" value="Calcineurin-like_PHP"/>
</dbReference>
<protein>
    <submittedName>
        <fullName evidence="2">Calcineurin-like phosphoesterase</fullName>
    </submittedName>
</protein>
<dbReference type="PANTHER" id="PTHR12905">
    <property type="entry name" value="METALLOPHOSPHOESTERASE"/>
    <property type="match status" value="1"/>
</dbReference>
<dbReference type="PANTHER" id="PTHR12905:SF18">
    <property type="entry name" value="ESTER HYDROLASE, PUTATIVE (AFU_ORTHOLOGUE AFUA_4G03130)-RELATED"/>
    <property type="match status" value="1"/>
</dbReference>
<evidence type="ECO:0000259" key="1">
    <source>
        <dbReference type="Pfam" id="PF00149"/>
    </source>
</evidence>
<dbReference type="SUPFAM" id="SSF56300">
    <property type="entry name" value="Metallo-dependent phosphatases"/>
    <property type="match status" value="1"/>
</dbReference>
<proteinExistence type="predicted"/>
<dbReference type="CDD" id="cd07379">
    <property type="entry name" value="MPP_239FB"/>
    <property type="match status" value="1"/>
</dbReference>
<dbReference type="Gene3D" id="3.60.21.10">
    <property type="match status" value="1"/>
</dbReference>
<dbReference type="AlphaFoldDB" id="A0A1Y2E1T3"/>
<name>A0A1Y2E1T3_9PEZI</name>
<keyword evidence="3" id="KW-1185">Reference proteome</keyword>
<gene>
    <name evidence="2" type="ORF">BCR38DRAFT_432954</name>
</gene>